<feature type="domain" description="DUF2520" evidence="2">
    <location>
        <begin position="152"/>
        <end position="279"/>
    </location>
</feature>
<proteinExistence type="predicted"/>
<evidence type="ECO:0000313" key="4">
    <source>
        <dbReference type="Proteomes" id="UP000243719"/>
    </source>
</evidence>
<dbReference type="RefSeq" id="WP_170845091.1">
    <property type="nucleotide sequence ID" value="NZ_FNLO01000004.1"/>
</dbReference>
<dbReference type="SUPFAM" id="SSF51735">
    <property type="entry name" value="NAD(P)-binding Rossmann-fold domains"/>
    <property type="match status" value="1"/>
</dbReference>
<evidence type="ECO:0000259" key="1">
    <source>
        <dbReference type="Pfam" id="PF10727"/>
    </source>
</evidence>
<dbReference type="Pfam" id="PF10727">
    <property type="entry name" value="Rossmann-like"/>
    <property type="match status" value="1"/>
</dbReference>
<keyword evidence="4" id="KW-1185">Reference proteome</keyword>
<dbReference type="Gene3D" id="3.40.50.720">
    <property type="entry name" value="NAD(P)-binding Rossmann-like Domain"/>
    <property type="match status" value="1"/>
</dbReference>
<dbReference type="AlphaFoldDB" id="A0A1H2PNQ0"/>
<dbReference type="STRING" id="1770053.SAMN05216551_104358"/>
<name>A0A1H2PNQ0_9BURK</name>
<dbReference type="InterPro" id="IPR037108">
    <property type="entry name" value="TM1727-like_C_sf"/>
</dbReference>
<evidence type="ECO:0000313" key="3">
    <source>
        <dbReference type="EMBL" id="SDV48325.1"/>
    </source>
</evidence>
<feature type="domain" description="Putative oxidoreductase/dehydrogenase Rossmann-like" evidence="1">
    <location>
        <begin position="17"/>
        <end position="135"/>
    </location>
</feature>
<dbReference type="PANTHER" id="PTHR40459:SF1">
    <property type="entry name" value="CONSERVED HYPOTHETICAL ALANINE AND LEUCINE RICH PROTEIN"/>
    <property type="match status" value="1"/>
</dbReference>
<dbReference type="Pfam" id="PF10728">
    <property type="entry name" value="DUF2520"/>
    <property type="match status" value="1"/>
</dbReference>
<protein>
    <submittedName>
        <fullName evidence="3">Predicted oxidoreductase, contains short-chain dehydrogenase (SDR) and DUF2520 domains</fullName>
    </submittedName>
</protein>
<dbReference type="EMBL" id="FNLO01000004">
    <property type="protein sequence ID" value="SDV48325.1"/>
    <property type="molecule type" value="Genomic_DNA"/>
</dbReference>
<dbReference type="InterPro" id="IPR008927">
    <property type="entry name" value="6-PGluconate_DH-like_C_sf"/>
</dbReference>
<dbReference type="InterPro" id="IPR019665">
    <property type="entry name" value="OxRdtase/DH_put_Rossmann_dom"/>
</dbReference>
<organism evidence="3 4">
    <name type="scientific">Chitinasiproducens palmae</name>
    <dbReference type="NCBI Taxonomy" id="1770053"/>
    <lineage>
        <taxon>Bacteria</taxon>
        <taxon>Pseudomonadati</taxon>
        <taxon>Pseudomonadota</taxon>
        <taxon>Betaproteobacteria</taxon>
        <taxon>Burkholderiales</taxon>
        <taxon>Burkholderiaceae</taxon>
        <taxon>Chitinasiproducens</taxon>
    </lineage>
</organism>
<dbReference type="SUPFAM" id="SSF48179">
    <property type="entry name" value="6-phosphogluconate dehydrogenase C-terminal domain-like"/>
    <property type="match status" value="1"/>
</dbReference>
<dbReference type="Gene3D" id="1.10.1040.20">
    <property type="entry name" value="ProC-like, C-terminal domain"/>
    <property type="match status" value="1"/>
</dbReference>
<dbReference type="Proteomes" id="UP000243719">
    <property type="component" value="Unassembled WGS sequence"/>
</dbReference>
<evidence type="ECO:0000259" key="2">
    <source>
        <dbReference type="Pfam" id="PF10728"/>
    </source>
</evidence>
<reference evidence="4" key="1">
    <citation type="submission" date="2016-09" db="EMBL/GenBank/DDBJ databases">
        <authorList>
            <person name="Varghese N."/>
            <person name="Submissions S."/>
        </authorList>
    </citation>
    <scope>NUCLEOTIDE SEQUENCE [LARGE SCALE GENOMIC DNA]</scope>
    <source>
        <strain evidence="4">JS23</strain>
    </source>
</reference>
<gene>
    <name evidence="3" type="ORF">SAMN05216551_104358</name>
</gene>
<dbReference type="InterPro" id="IPR036291">
    <property type="entry name" value="NAD(P)-bd_dom_sf"/>
</dbReference>
<dbReference type="InterPro" id="IPR018931">
    <property type="entry name" value="DUF2520"/>
</dbReference>
<sequence length="291" mass="29878">MPPSSTLASPAVPPTLNVVGPGRVGQTLARLFHTAGVFRVQQVFGRDPARTRAACAFIGAGQASCDLADARHSAAWLLSVPDTQLAAVAAMVASVTTIATPPSAPPLAFHCSGFLSASVLSPLAEHGWHTASVHPVYSFASPAAAVAGFAGTPCGVEGGIETTERLRQAFGAIGGVCFEVDSQRKPLYHAGAVFATNFLVVAQAVARDAWLAAGVAPALVPRLADALLDNTLANLRALGPERALTGPAARGDQAVVDAQAKVVTQWHAEAGDAYRALSTLAAQIARRRDLP</sequence>
<dbReference type="PANTHER" id="PTHR40459">
    <property type="entry name" value="CONSERVED HYPOTHETICAL ALANINE AND LEUCINE RICH PROTEIN"/>
    <property type="match status" value="1"/>
</dbReference>
<accession>A0A1H2PNQ0</accession>